<dbReference type="InterPro" id="IPR022551">
    <property type="entry name" value="BrxC"/>
</dbReference>
<dbReference type="AlphaFoldDB" id="I3E139"/>
<dbReference type="RefSeq" id="WP_003351639.1">
    <property type="nucleotide sequence ID" value="NZ_AFEU01000002.1"/>
</dbReference>
<dbReference type="Gene3D" id="3.40.30.10">
    <property type="entry name" value="Glutaredoxin"/>
    <property type="match status" value="1"/>
</dbReference>
<dbReference type="EMBL" id="AFEU01000002">
    <property type="protein sequence ID" value="EIJ80210.1"/>
    <property type="molecule type" value="Genomic_DNA"/>
</dbReference>
<protein>
    <recommendedName>
        <fullName evidence="3">General stress protein</fullName>
    </recommendedName>
</protein>
<dbReference type="NCBIfam" id="TIGR04019">
    <property type="entry name" value="B_thiol_YtxJ"/>
    <property type="match status" value="1"/>
</dbReference>
<reference evidence="1 2" key="1">
    <citation type="journal article" date="2012" name="Appl. Environ. Microbiol.">
        <title>Genome Sequence of Thermotolerant Bacillus methanolicus: Features and Regulation Related to Methylotrophy and Production of L-Lysine and L-Glutamate from Methanol.</title>
        <authorList>
            <person name="Heggeset T.M."/>
            <person name="Krog A."/>
            <person name="Balzer S."/>
            <person name="Wentzel A."/>
            <person name="Ellingsen T.E."/>
            <person name="Brautaset T."/>
        </authorList>
    </citation>
    <scope>NUCLEOTIDE SEQUENCE [LARGE SCALE GENOMIC DNA]</scope>
    <source>
        <strain evidence="1 2">PB1</strain>
    </source>
</reference>
<evidence type="ECO:0008006" key="3">
    <source>
        <dbReference type="Google" id="ProtNLM"/>
    </source>
</evidence>
<proteinExistence type="predicted"/>
<organism evidence="1 2">
    <name type="scientific">Bacillus methanolicus PB1</name>
    <dbReference type="NCBI Taxonomy" id="997296"/>
    <lineage>
        <taxon>Bacteria</taxon>
        <taxon>Bacillati</taxon>
        <taxon>Bacillota</taxon>
        <taxon>Bacilli</taxon>
        <taxon>Bacillales</taxon>
        <taxon>Bacillaceae</taxon>
        <taxon>Bacillus</taxon>
    </lineage>
</organism>
<dbReference type="STRING" id="997296.PB1_07612"/>
<dbReference type="eggNOG" id="COG3118">
    <property type="taxonomic scope" value="Bacteria"/>
</dbReference>
<dbReference type="OrthoDB" id="677051at2"/>
<sequence length="108" mass="12509">MSIKQLQTIEDFHQFVQQPGKQLLFKHSTTCPISAKAYEEFQSFLKETDISAAVVHVIEDRPVSNKIAEEFGIKHESPQIFLLEDGKVHWNTSHWKITMESIREALNQ</sequence>
<comment type="caution">
    <text evidence="1">The sequence shown here is derived from an EMBL/GenBank/DDBJ whole genome shotgun (WGS) entry which is preliminary data.</text>
</comment>
<name>I3E139_BACMT</name>
<dbReference type="Proteomes" id="UP000010523">
    <property type="component" value="Unassembled WGS sequence"/>
</dbReference>
<dbReference type="InterPro" id="IPR036249">
    <property type="entry name" value="Thioredoxin-like_sf"/>
</dbReference>
<dbReference type="Pfam" id="PF11009">
    <property type="entry name" value="BrxC"/>
    <property type="match status" value="1"/>
</dbReference>
<keyword evidence="2" id="KW-1185">Reference proteome</keyword>
<evidence type="ECO:0000313" key="1">
    <source>
        <dbReference type="EMBL" id="EIJ80210.1"/>
    </source>
</evidence>
<dbReference type="PATRIC" id="fig|997296.3.peg.1618"/>
<gene>
    <name evidence="1" type="ORF">PB1_07612</name>
</gene>
<accession>I3E139</accession>
<evidence type="ECO:0000313" key="2">
    <source>
        <dbReference type="Proteomes" id="UP000010523"/>
    </source>
</evidence>
<dbReference type="SUPFAM" id="SSF52833">
    <property type="entry name" value="Thioredoxin-like"/>
    <property type="match status" value="1"/>
</dbReference>